<proteinExistence type="inferred from homology"/>
<evidence type="ECO:0000256" key="8">
    <source>
        <dbReference type="ARBA" id="ARBA00023235"/>
    </source>
</evidence>
<comment type="catalytic activity">
    <reaction evidence="9">
        <text>Couples ATP hydrolysis with the unwinding of duplex DNA by translocating in the 3'-5' direction.</text>
        <dbReference type="EC" id="5.6.2.4"/>
    </reaction>
</comment>
<evidence type="ECO:0000256" key="12">
    <source>
        <dbReference type="ARBA" id="ARBA00044550"/>
    </source>
</evidence>
<dbReference type="Pfam" id="PF00271">
    <property type="entry name" value="Helicase_C"/>
    <property type="match status" value="1"/>
</dbReference>
<dbReference type="GO" id="GO:0043590">
    <property type="term" value="C:bacterial nucleoid"/>
    <property type="evidence" value="ECO:0007669"/>
    <property type="project" value="TreeGrafter"/>
</dbReference>
<dbReference type="GO" id="GO:0005524">
    <property type="term" value="F:ATP binding"/>
    <property type="evidence" value="ECO:0007669"/>
    <property type="project" value="UniProtKB-KW"/>
</dbReference>
<dbReference type="GO" id="GO:0046872">
    <property type="term" value="F:metal ion binding"/>
    <property type="evidence" value="ECO:0007669"/>
    <property type="project" value="UniProtKB-KW"/>
</dbReference>
<sequence>MDQVLQTAREVFGHDSLLPGQAESIAAAVAGHDVLFVSPTGSGKSLAYQVAGVLSGGLTLVVSPLVALQQDQVDHLARLGERTRAARLSSQETEHQQEEVLAAAEAGELAFLFLAPEQLARPEVQERLRAVEPVLVAVDEAHCVSSWGHDFRPDYLRLRELLDAVGGPPVLAMTATAAAPVREDIVERLLREPSVVITGFRRAGLEFTVRRVADGDAQRSAVLDLVAAQPDGVSGIVYCRTRGEADDLAAALVEAGRRAASYHAGHGAKRRRETQDAFMSPDGDLDVVVATSAFGMGVDKPDVRFVVHHRAPESLDTYYQEAGRAGRDGEPASVVLVHRPEDLSLGKFFSGGLPKEKDVRAVLGAASRLGSRDPKVVKVEAGTGPRKTARILNLLSLSEGADDPVLGVLERAKAQRELERSRVEMVREYADTKRCRMDFIVGYFGDPERARCGVCDACRSGSAEESDRAVESAGGAFGVGDPVRHEEFGAGLVSEVEADRVTVLFDEVGYRTLSLEVVEERGILVPASA</sequence>
<dbReference type="InterPro" id="IPR027417">
    <property type="entry name" value="P-loop_NTPase"/>
</dbReference>
<dbReference type="GO" id="GO:0009378">
    <property type="term" value="F:four-way junction helicase activity"/>
    <property type="evidence" value="ECO:0007669"/>
    <property type="project" value="TreeGrafter"/>
</dbReference>
<keyword evidence="3" id="KW-0547">Nucleotide-binding</keyword>
<reference evidence="15 16" key="1">
    <citation type="submission" date="2019-12" db="EMBL/GenBank/DDBJ databases">
        <authorList>
            <person name="Kun Z."/>
        </authorList>
    </citation>
    <scope>NUCLEOTIDE SEQUENCE [LARGE SCALE GENOMIC DNA]</scope>
    <source>
        <strain evidence="15 16">YIM 123512</strain>
    </source>
</reference>
<evidence type="ECO:0000256" key="9">
    <source>
        <dbReference type="ARBA" id="ARBA00034617"/>
    </source>
</evidence>
<name>A0A6L7EZZ5_9ACTN</name>
<dbReference type="GO" id="GO:0006310">
    <property type="term" value="P:DNA recombination"/>
    <property type="evidence" value="ECO:0007669"/>
    <property type="project" value="InterPro"/>
</dbReference>
<dbReference type="SMART" id="SM00490">
    <property type="entry name" value="HELICc"/>
    <property type="match status" value="1"/>
</dbReference>
<keyword evidence="4 15" id="KW-0378">Hydrolase</keyword>
<evidence type="ECO:0000256" key="2">
    <source>
        <dbReference type="ARBA" id="ARBA00022723"/>
    </source>
</evidence>
<evidence type="ECO:0000256" key="7">
    <source>
        <dbReference type="ARBA" id="ARBA00023125"/>
    </source>
</evidence>
<feature type="domain" description="Helicase C-terminal" evidence="14">
    <location>
        <begin position="221"/>
        <end position="375"/>
    </location>
</feature>
<evidence type="ECO:0000256" key="10">
    <source>
        <dbReference type="ARBA" id="ARBA00034808"/>
    </source>
</evidence>
<keyword evidence="2" id="KW-0479">Metal-binding</keyword>
<evidence type="ECO:0000256" key="4">
    <source>
        <dbReference type="ARBA" id="ARBA00022801"/>
    </source>
</evidence>
<dbReference type="GO" id="GO:0006281">
    <property type="term" value="P:DNA repair"/>
    <property type="evidence" value="ECO:0007669"/>
    <property type="project" value="TreeGrafter"/>
</dbReference>
<keyword evidence="6" id="KW-0067">ATP-binding</keyword>
<dbReference type="PROSITE" id="PS51192">
    <property type="entry name" value="HELICASE_ATP_BIND_1"/>
    <property type="match status" value="1"/>
</dbReference>
<dbReference type="InterPro" id="IPR032284">
    <property type="entry name" value="RecQ_Zn-bd"/>
</dbReference>
<dbReference type="GO" id="GO:0043138">
    <property type="term" value="F:3'-5' DNA helicase activity"/>
    <property type="evidence" value="ECO:0007669"/>
    <property type="project" value="UniProtKB-EC"/>
</dbReference>
<evidence type="ECO:0000256" key="11">
    <source>
        <dbReference type="ARBA" id="ARBA00044535"/>
    </source>
</evidence>
<dbReference type="PROSITE" id="PS51194">
    <property type="entry name" value="HELICASE_CTER"/>
    <property type="match status" value="1"/>
</dbReference>
<protein>
    <recommendedName>
        <fullName evidence="11">ATP-dependent DNA helicase RecQ</fullName>
        <ecNumber evidence="10">5.6.2.4</ecNumber>
    </recommendedName>
    <alternativeName>
        <fullName evidence="12">DNA 3'-5' helicase RecQ</fullName>
    </alternativeName>
</protein>
<dbReference type="EC" id="5.6.2.4" evidence="10"/>
<dbReference type="Pfam" id="PF00270">
    <property type="entry name" value="DEAD"/>
    <property type="match status" value="1"/>
</dbReference>
<keyword evidence="7" id="KW-0238">DNA-binding</keyword>
<dbReference type="GO" id="GO:0030894">
    <property type="term" value="C:replisome"/>
    <property type="evidence" value="ECO:0007669"/>
    <property type="project" value="TreeGrafter"/>
</dbReference>
<dbReference type="GO" id="GO:0003677">
    <property type="term" value="F:DNA binding"/>
    <property type="evidence" value="ECO:0007669"/>
    <property type="project" value="UniProtKB-KW"/>
</dbReference>
<dbReference type="InterPro" id="IPR004589">
    <property type="entry name" value="DNA_helicase_ATP-dep_RecQ"/>
</dbReference>
<feature type="domain" description="Helicase ATP-binding" evidence="13">
    <location>
        <begin position="25"/>
        <end position="195"/>
    </location>
</feature>
<dbReference type="Gene3D" id="3.40.50.300">
    <property type="entry name" value="P-loop containing nucleotide triphosphate hydrolases"/>
    <property type="match status" value="2"/>
</dbReference>
<evidence type="ECO:0000313" key="16">
    <source>
        <dbReference type="Proteomes" id="UP000473325"/>
    </source>
</evidence>
<dbReference type="PANTHER" id="PTHR13710:SF105">
    <property type="entry name" value="ATP-DEPENDENT DNA HELICASE Q1"/>
    <property type="match status" value="1"/>
</dbReference>
<dbReference type="InterPro" id="IPR001650">
    <property type="entry name" value="Helicase_C-like"/>
</dbReference>
<dbReference type="NCBIfam" id="TIGR00614">
    <property type="entry name" value="recQ_fam"/>
    <property type="match status" value="1"/>
</dbReference>
<dbReference type="GO" id="GO:0016787">
    <property type="term" value="F:hydrolase activity"/>
    <property type="evidence" value="ECO:0007669"/>
    <property type="project" value="UniProtKB-KW"/>
</dbReference>
<evidence type="ECO:0000313" key="15">
    <source>
        <dbReference type="EMBL" id="MXG90019.1"/>
    </source>
</evidence>
<dbReference type="RefSeq" id="WP_160877921.1">
    <property type="nucleotide sequence ID" value="NZ_WUEK01000005.1"/>
</dbReference>
<evidence type="ECO:0000259" key="14">
    <source>
        <dbReference type="PROSITE" id="PS51194"/>
    </source>
</evidence>
<comment type="similarity">
    <text evidence="1">Belongs to the helicase family. RecQ subfamily.</text>
</comment>
<keyword evidence="16" id="KW-1185">Reference proteome</keyword>
<dbReference type="InterPro" id="IPR014001">
    <property type="entry name" value="Helicase_ATP-bd"/>
</dbReference>
<gene>
    <name evidence="15" type="ORF">GRQ65_10690</name>
</gene>
<evidence type="ECO:0000259" key="13">
    <source>
        <dbReference type="PROSITE" id="PS51192"/>
    </source>
</evidence>
<keyword evidence="5 15" id="KW-0347">Helicase</keyword>
<dbReference type="Pfam" id="PF16124">
    <property type="entry name" value="RecQ_Zn_bind"/>
    <property type="match status" value="1"/>
</dbReference>
<keyword evidence="8" id="KW-0413">Isomerase</keyword>
<organism evidence="15 16">
    <name type="scientific">Nocardioides flavescens</name>
    <dbReference type="NCBI Taxonomy" id="2691959"/>
    <lineage>
        <taxon>Bacteria</taxon>
        <taxon>Bacillati</taxon>
        <taxon>Actinomycetota</taxon>
        <taxon>Actinomycetes</taxon>
        <taxon>Propionibacteriales</taxon>
        <taxon>Nocardioidaceae</taxon>
        <taxon>Nocardioides</taxon>
    </lineage>
</organism>
<evidence type="ECO:0000256" key="1">
    <source>
        <dbReference type="ARBA" id="ARBA00005446"/>
    </source>
</evidence>
<dbReference type="Proteomes" id="UP000473325">
    <property type="component" value="Unassembled WGS sequence"/>
</dbReference>
<dbReference type="AlphaFoldDB" id="A0A6L7EZZ5"/>
<dbReference type="PANTHER" id="PTHR13710">
    <property type="entry name" value="DNA HELICASE RECQ FAMILY MEMBER"/>
    <property type="match status" value="1"/>
</dbReference>
<dbReference type="SMART" id="SM00487">
    <property type="entry name" value="DEXDc"/>
    <property type="match status" value="1"/>
</dbReference>
<comment type="caution">
    <text evidence="15">The sequence shown here is derived from an EMBL/GenBank/DDBJ whole genome shotgun (WGS) entry which is preliminary data.</text>
</comment>
<dbReference type="InterPro" id="IPR011545">
    <property type="entry name" value="DEAD/DEAH_box_helicase_dom"/>
</dbReference>
<dbReference type="SUPFAM" id="SSF52540">
    <property type="entry name" value="P-loop containing nucleoside triphosphate hydrolases"/>
    <property type="match status" value="1"/>
</dbReference>
<dbReference type="GO" id="GO:0005737">
    <property type="term" value="C:cytoplasm"/>
    <property type="evidence" value="ECO:0007669"/>
    <property type="project" value="TreeGrafter"/>
</dbReference>
<evidence type="ECO:0000256" key="6">
    <source>
        <dbReference type="ARBA" id="ARBA00022840"/>
    </source>
</evidence>
<evidence type="ECO:0000256" key="5">
    <source>
        <dbReference type="ARBA" id="ARBA00022806"/>
    </source>
</evidence>
<accession>A0A6L7EZZ5</accession>
<dbReference type="CDD" id="cd17920">
    <property type="entry name" value="DEXHc_RecQ"/>
    <property type="match status" value="1"/>
</dbReference>
<dbReference type="EMBL" id="WUEK01000005">
    <property type="protein sequence ID" value="MXG90019.1"/>
    <property type="molecule type" value="Genomic_DNA"/>
</dbReference>
<evidence type="ECO:0000256" key="3">
    <source>
        <dbReference type="ARBA" id="ARBA00022741"/>
    </source>
</evidence>